<feature type="region of interest" description="Disordered" evidence="1">
    <location>
        <begin position="25"/>
        <end position="68"/>
    </location>
</feature>
<organism evidence="2 3">
    <name type="scientific">Cercophora newfieldiana</name>
    <dbReference type="NCBI Taxonomy" id="92897"/>
    <lineage>
        <taxon>Eukaryota</taxon>
        <taxon>Fungi</taxon>
        <taxon>Dikarya</taxon>
        <taxon>Ascomycota</taxon>
        <taxon>Pezizomycotina</taxon>
        <taxon>Sordariomycetes</taxon>
        <taxon>Sordariomycetidae</taxon>
        <taxon>Sordariales</taxon>
        <taxon>Lasiosphaeriaceae</taxon>
        <taxon>Cercophora</taxon>
    </lineage>
</organism>
<name>A0AA39XXA8_9PEZI</name>
<dbReference type="Proteomes" id="UP001174936">
    <property type="component" value="Unassembled WGS sequence"/>
</dbReference>
<dbReference type="GO" id="GO:0032543">
    <property type="term" value="P:mitochondrial translation"/>
    <property type="evidence" value="ECO:0007669"/>
    <property type="project" value="InterPro"/>
</dbReference>
<comment type="caution">
    <text evidence="2">The sequence shown here is derived from an EMBL/GenBank/DDBJ whole genome shotgun (WGS) entry which is preliminary data.</text>
</comment>
<evidence type="ECO:0000313" key="2">
    <source>
        <dbReference type="EMBL" id="KAK0641500.1"/>
    </source>
</evidence>
<dbReference type="GO" id="GO:0003735">
    <property type="term" value="F:structural constituent of ribosome"/>
    <property type="evidence" value="ECO:0007669"/>
    <property type="project" value="InterPro"/>
</dbReference>
<proteinExistence type="predicted"/>
<dbReference type="GO" id="GO:0005739">
    <property type="term" value="C:mitochondrion"/>
    <property type="evidence" value="ECO:0007669"/>
    <property type="project" value="GOC"/>
</dbReference>
<accession>A0AA39XXA8</accession>
<evidence type="ECO:0000256" key="1">
    <source>
        <dbReference type="SAM" id="MobiDB-lite"/>
    </source>
</evidence>
<dbReference type="EMBL" id="JAULSV010000006">
    <property type="protein sequence ID" value="KAK0641500.1"/>
    <property type="molecule type" value="Genomic_DNA"/>
</dbReference>
<feature type="compositionally biased region" description="Polar residues" evidence="1">
    <location>
        <begin position="25"/>
        <end position="40"/>
    </location>
</feature>
<evidence type="ECO:0000313" key="3">
    <source>
        <dbReference type="Proteomes" id="UP001174936"/>
    </source>
</evidence>
<dbReference type="Gene3D" id="6.10.250.3440">
    <property type="match status" value="1"/>
</dbReference>
<dbReference type="AlphaFoldDB" id="A0AA39XXA8"/>
<protein>
    <submittedName>
        <fullName evidence="2">Uncharacterized protein</fullName>
    </submittedName>
</protein>
<gene>
    <name evidence="2" type="ORF">B0T16DRAFT_419936</name>
</gene>
<dbReference type="InterPro" id="IPR042831">
    <property type="entry name" value="Ribosomal_mL40_fung"/>
</dbReference>
<reference evidence="2" key="1">
    <citation type="submission" date="2023-06" db="EMBL/GenBank/DDBJ databases">
        <title>Genome-scale phylogeny and comparative genomics of the fungal order Sordariales.</title>
        <authorList>
            <consortium name="Lawrence Berkeley National Laboratory"/>
            <person name="Hensen N."/>
            <person name="Bonometti L."/>
            <person name="Westerberg I."/>
            <person name="Brannstrom I.O."/>
            <person name="Guillou S."/>
            <person name="Cros-Aarteil S."/>
            <person name="Calhoun S."/>
            <person name="Haridas S."/>
            <person name="Kuo A."/>
            <person name="Mondo S."/>
            <person name="Pangilinan J."/>
            <person name="Riley R."/>
            <person name="Labutti K."/>
            <person name="Andreopoulos B."/>
            <person name="Lipzen A."/>
            <person name="Chen C."/>
            <person name="Yanf M."/>
            <person name="Daum C."/>
            <person name="Ng V."/>
            <person name="Clum A."/>
            <person name="Steindorff A."/>
            <person name="Ohm R."/>
            <person name="Martin F."/>
            <person name="Silar P."/>
            <person name="Natvig D."/>
            <person name="Lalanne C."/>
            <person name="Gautier V."/>
            <person name="Ament-Velasquez S.L."/>
            <person name="Kruys A."/>
            <person name="Hutchinson M.I."/>
            <person name="Powell A.J."/>
            <person name="Barry K."/>
            <person name="Miller A.N."/>
            <person name="Grigoriev I.V."/>
            <person name="Debuchy R."/>
            <person name="Gladieux P."/>
            <person name="Thoren M.H."/>
            <person name="Johannesson H."/>
        </authorList>
    </citation>
    <scope>NUCLEOTIDE SEQUENCE</scope>
    <source>
        <strain evidence="2">SMH2532-1</strain>
    </source>
</reference>
<sequence>MSFPFNLRGLASRLLNLSRPIQTTTAPSASRCLSTTSPLLNTPKGGKKPQSGGAASGKKRGKGKNAVVQDPKIVNLLQSLSTLSPRRIPPPLRMARNRHLRHWTIHRGWLMFRRKQRDERERTFMKQYQSMSAACEELRLTRGPGARPEGYLYRVAMEKKGVYGHHGVPIEYARAQTDTPAKVAWNHDWKR</sequence>
<dbReference type="PANTHER" id="PTHR39150:SF1">
    <property type="entry name" value="LARGE RIBOSOMAL SUBUNIT PROTEIN ML40"/>
    <property type="match status" value="1"/>
</dbReference>
<dbReference type="PANTHER" id="PTHR39150">
    <property type="entry name" value="54S RIBOSOMAL PROTEIN L28, MITOCHONDRIAL"/>
    <property type="match status" value="1"/>
</dbReference>
<keyword evidence="3" id="KW-1185">Reference proteome</keyword>